<dbReference type="Pfam" id="PF06114">
    <property type="entry name" value="Peptidase_M78"/>
    <property type="match status" value="1"/>
</dbReference>
<accession>A0AAI8LJV0</accession>
<reference evidence="2 3" key="1">
    <citation type="submission" date="2018-10" db="EMBL/GenBank/DDBJ databases">
        <title>Escaping from acidified nitrite in gastric host defense: Transcriptomic basis for resistance to free nitrous acid in Enterococcus faecalis.</title>
        <authorList>
            <person name="Yu Z."/>
            <person name="Shi D."/>
            <person name="Liu W."/>
            <person name="Meng F."/>
        </authorList>
    </citation>
    <scope>NUCLEOTIDE SEQUENCE [LARGE SCALE GENOMIC DNA]</scope>
    <source>
        <strain evidence="2 3">JE1</strain>
    </source>
</reference>
<proteinExistence type="predicted"/>
<evidence type="ECO:0000259" key="1">
    <source>
        <dbReference type="Pfam" id="PF06114"/>
    </source>
</evidence>
<name>A0AAI8LJV0_ENTFC</name>
<dbReference type="AlphaFoldDB" id="A0AAI8LJV0"/>
<dbReference type="InterPro" id="IPR010359">
    <property type="entry name" value="IrrE_HExxH"/>
</dbReference>
<dbReference type="Proteomes" id="UP000275747">
    <property type="component" value="Chromosome"/>
</dbReference>
<gene>
    <name evidence="2" type="ORF">D9Z05_05220</name>
</gene>
<evidence type="ECO:0000313" key="3">
    <source>
        <dbReference type="Proteomes" id="UP000275747"/>
    </source>
</evidence>
<dbReference type="EMBL" id="CP033041">
    <property type="protein sequence ID" value="AYM72690.1"/>
    <property type="molecule type" value="Genomic_DNA"/>
</dbReference>
<protein>
    <submittedName>
        <fullName evidence="2">ImmA/IrrE family metallo-endopeptidase</fullName>
    </submittedName>
</protein>
<sequence>MDKVEKFMSKFPNLEYKFEKYMPEKQKGLYIDNVIYLNPEQSIQEMASTITEEIGHHLSSVGDIVDQDTNEKRKQEQKARDIGFTLLVTPQDFIDCYNERFTFMWESAEFLGITTEALKNAVRTYSKIYPDGLAYKNYKILFKANGTVGVFEWFD</sequence>
<evidence type="ECO:0000313" key="2">
    <source>
        <dbReference type="EMBL" id="AYM72690.1"/>
    </source>
</evidence>
<organism evidence="2 3">
    <name type="scientific">Enterococcus faecium</name>
    <name type="common">Streptococcus faecium</name>
    <dbReference type="NCBI Taxonomy" id="1352"/>
    <lineage>
        <taxon>Bacteria</taxon>
        <taxon>Bacillati</taxon>
        <taxon>Bacillota</taxon>
        <taxon>Bacilli</taxon>
        <taxon>Lactobacillales</taxon>
        <taxon>Enterococcaceae</taxon>
        <taxon>Enterococcus</taxon>
    </lineage>
</organism>
<feature type="domain" description="IrrE N-terminal-like" evidence="1">
    <location>
        <begin position="19"/>
        <end position="121"/>
    </location>
</feature>